<dbReference type="SMART" id="SM00409">
    <property type="entry name" value="IG"/>
    <property type="match status" value="2"/>
</dbReference>
<keyword evidence="9" id="KW-1185">Reference proteome</keyword>
<dbReference type="InterPro" id="IPR013783">
    <property type="entry name" value="Ig-like_fold"/>
</dbReference>
<feature type="non-terminal residue" evidence="8">
    <location>
        <position position="269"/>
    </location>
</feature>
<dbReference type="EMBL" id="BTSX01000006">
    <property type="protein sequence ID" value="GMT06756.1"/>
    <property type="molecule type" value="Genomic_DNA"/>
</dbReference>
<evidence type="ECO:0000313" key="9">
    <source>
        <dbReference type="Proteomes" id="UP001432027"/>
    </source>
</evidence>
<evidence type="ECO:0000259" key="7">
    <source>
        <dbReference type="PROSITE" id="PS50835"/>
    </source>
</evidence>
<dbReference type="FunFam" id="2.60.40.10:FF:002402">
    <property type="entry name" value="Zwei Ig domain protein zig-4"/>
    <property type="match status" value="1"/>
</dbReference>
<dbReference type="SMART" id="SM00408">
    <property type="entry name" value="IGc2"/>
    <property type="match status" value="2"/>
</dbReference>
<dbReference type="GO" id="GO:0005886">
    <property type="term" value="C:plasma membrane"/>
    <property type="evidence" value="ECO:0007669"/>
    <property type="project" value="TreeGrafter"/>
</dbReference>
<comment type="subcellular location">
    <subcellularLocation>
        <location evidence="1">Membrane</location>
        <topology evidence="1">Single-pass type I membrane protein</topology>
    </subcellularLocation>
</comment>
<dbReference type="GO" id="GO:0005911">
    <property type="term" value="C:cell-cell junction"/>
    <property type="evidence" value="ECO:0007669"/>
    <property type="project" value="TreeGrafter"/>
</dbReference>
<feature type="signal peptide" evidence="6">
    <location>
        <begin position="1"/>
        <end position="17"/>
    </location>
</feature>
<accession>A0AAV5UJW7</accession>
<evidence type="ECO:0000256" key="3">
    <source>
        <dbReference type="ARBA" id="ARBA00023157"/>
    </source>
</evidence>
<comment type="caution">
    <text evidence="8">The sequence shown here is derived from an EMBL/GenBank/DDBJ whole genome shotgun (WGS) entry which is preliminary data.</text>
</comment>
<evidence type="ECO:0000256" key="1">
    <source>
        <dbReference type="ARBA" id="ARBA00004479"/>
    </source>
</evidence>
<dbReference type="GO" id="GO:0098609">
    <property type="term" value="P:cell-cell adhesion"/>
    <property type="evidence" value="ECO:0007669"/>
    <property type="project" value="TreeGrafter"/>
</dbReference>
<keyword evidence="5" id="KW-0393">Immunoglobulin domain</keyword>
<feature type="chain" id="PRO_5043966541" description="Ig-like domain-containing protein" evidence="6">
    <location>
        <begin position="18"/>
        <end position="269"/>
    </location>
</feature>
<dbReference type="GO" id="GO:0050839">
    <property type="term" value="F:cell adhesion molecule binding"/>
    <property type="evidence" value="ECO:0007669"/>
    <property type="project" value="TreeGrafter"/>
</dbReference>
<dbReference type="SUPFAM" id="SSF48726">
    <property type="entry name" value="Immunoglobulin"/>
    <property type="match status" value="2"/>
</dbReference>
<keyword evidence="6" id="KW-0732">Signal</keyword>
<evidence type="ECO:0000256" key="6">
    <source>
        <dbReference type="SAM" id="SignalP"/>
    </source>
</evidence>
<dbReference type="PANTHER" id="PTHR11640">
    <property type="entry name" value="NEPHRIN"/>
    <property type="match status" value="1"/>
</dbReference>
<evidence type="ECO:0000256" key="4">
    <source>
        <dbReference type="ARBA" id="ARBA00023180"/>
    </source>
</evidence>
<dbReference type="Gene3D" id="2.60.40.10">
    <property type="entry name" value="Immunoglobulins"/>
    <property type="match status" value="2"/>
</dbReference>
<dbReference type="InterPro" id="IPR051275">
    <property type="entry name" value="Cell_adhesion_signaling"/>
</dbReference>
<dbReference type="PANTHER" id="PTHR11640:SF164">
    <property type="entry name" value="MAM DOMAIN-CONTAINING GLYCOSYLPHOSPHATIDYLINOSITOL ANCHOR PROTEIN 1"/>
    <property type="match status" value="1"/>
</dbReference>
<reference evidence="8" key="1">
    <citation type="submission" date="2023-10" db="EMBL/GenBank/DDBJ databases">
        <title>Genome assembly of Pristionchus species.</title>
        <authorList>
            <person name="Yoshida K."/>
            <person name="Sommer R.J."/>
        </authorList>
    </citation>
    <scope>NUCLEOTIDE SEQUENCE</scope>
    <source>
        <strain evidence="8">RS0144</strain>
    </source>
</reference>
<organism evidence="8 9">
    <name type="scientific">Pristionchus entomophagus</name>
    <dbReference type="NCBI Taxonomy" id="358040"/>
    <lineage>
        <taxon>Eukaryota</taxon>
        <taxon>Metazoa</taxon>
        <taxon>Ecdysozoa</taxon>
        <taxon>Nematoda</taxon>
        <taxon>Chromadorea</taxon>
        <taxon>Rhabditida</taxon>
        <taxon>Rhabditina</taxon>
        <taxon>Diplogasteromorpha</taxon>
        <taxon>Diplogasteroidea</taxon>
        <taxon>Neodiplogasteridae</taxon>
        <taxon>Pristionchus</taxon>
    </lineage>
</organism>
<dbReference type="Proteomes" id="UP001432027">
    <property type="component" value="Unassembled WGS sequence"/>
</dbReference>
<name>A0AAV5UJW7_9BILA</name>
<evidence type="ECO:0000256" key="5">
    <source>
        <dbReference type="ARBA" id="ARBA00023319"/>
    </source>
</evidence>
<protein>
    <recommendedName>
        <fullName evidence="7">Ig-like domain-containing protein</fullName>
    </recommendedName>
</protein>
<keyword evidence="4" id="KW-0325">Glycoprotein</keyword>
<feature type="domain" description="Ig-like" evidence="7">
    <location>
        <begin position="163"/>
        <end position="248"/>
    </location>
</feature>
<keyword evidence="3" id="KW-1015">Disulfide bond</keyword>
<dbReference type="InterPro" id="IPR003598">
    <property type="entry name" value="Ig_sub2"/>
</dbReference>
<dbReference type="InterPro" id="IPR007110">
    <property type="entry name" value="Ig-like_dom"/>
</dbReference>
<evidence type="ECO:0000256" key="2">
    <source>
        <dbReference type="ARBA" id="ARBA00023136"/>
    </source>
</evidence>
<dbReference type="InterPro" id="IPR036179">
    <property type="entry name" value="Ig-like_dom_sf"/>
</dbReference>
<dbReference type="Pfam" id="PF13927">
    <property type="entry name" value="Ig_3"/>
    <property type="match status" value="2"/>
</dbReference>
<gene>
    <name evidence="8" type="ORF">PENTCL1PPCAC_28930</name>
</gene>
<feature type="domain" description="Ig-like" evidence="7">
    <location>
        <begin position="44"/>
        <end position="148"/>
    </location>
</feature>
<dbReference type="PROSITE" id="PS50835">
    <property type="entry name" value="IG_LIKE"/>
    <property type="match status" value="2"/>
</dbReference>
<sequence>MNTLVLYSLLLATLAEARFLLPSIQKDVEADVKVLDSTLLVDPPSVSFTPHTNLTDSRLRSGDALNFYCEAAGTPMLNVYWTLNGRIVQGHRRRSNLERIRNDQRVMIGQNVVGSRLELECVDERMTGTLSCVADNGIEPKKQSVQISTTGATACPRMRPVRPQIGTWTKSRIEEIGNAVVFQCRKAAAGVTIRWENEEGEAVKREDGFLVLPNGDLLISALQWDHMGSYTCVATNDNGVEDRTESFIFPTDKNAAAPSSDDVADDYVS</sequence>
<keyword evidence="2" id="KW-0472">Membrane</keyword>
<dbReference type="CDD" id="cd00096">
    <property type="entry name" value="Ig"/>
    <property type="match status" value="1"/>
</dbReference>
<proteinExistence type="predicted"/>
<evidence type="ECO:0000313" key="8">
    <source>
        <dbReference type="EMBL" id="GMT06756.1"/>
    </source>
</evidence>
<dbReference type="InterPro" id="IPR003599">
    <property type="entry name" value="Ig_sub"/>
</dbReference>
<dbReference type="AlphaFoldDB" id="A0AAV5UJW7"/>